<evidence type="ECO:0000313" key="2">
    <source>
        <dbReference type="EMBL" id="GIY87921.1"/>
    </source>
</evidence>
<dbReference type="AlphaFoldDB" id="A0AAV4WYD8"/>
<accession>A0AAV4WYD8</accession>
<feature type="region of interest" description="Disordered" evidence="1">
    <location>
        <begin position="1"/>
        <end position="56"/>
    </location>
</feature>
<reference evidence="2 3" key="1">
    <citation type="submission" date="2021-06" db="EMBL/GenBank/DDBJ databases">
        <title>Caerostris extrusa draft genome.</title>
        <authorList>
            <person name="Kono N."/>
            <person name="Arakawa K."/>
        </authorList>
    </citation>
    <scope>NUCLEOTIDE SEQUENCE [LARGE SCALE GENOMIC DNA]</scope>
</reference>
<proteinExistence type="predicted"/>
<feature type="compositionally biased region" description="Polar residues" evidence="1">
    <location>
        <begin position="25"/>
        <end position="40"/>
    </location>
</feature>
<gene>
    <name evidence="2" type="ORF">CEXT_698831</name>
</gene>
<dbReference type="EMBL" id="BPLR01016993">
    <property type="protein sequence ID" value="GIY87921.1"/>
    <property type="molecule type" value="Genomic_DNA"/>
</dbReference>
<keyword evidence="3" id="KW-1185">Reference proteome</keyword>
<sequence length="77" mass="8670">MLHSILASAREVSLQNDPDMPTVPIISNSTSKICQSPDTSTSRKRSREPQRQHTPPTRLVLFVNLSILEVQVEYPVK</sequence>
<organism evidence="2 3">
    <name type="scientific">Caerostris extrusa</name>
    <name type="common">Bark spider</name>
    <name type="synonym">Caerostris bankana</name>
    <dbReference type="NCBI Taxonomy" id="172846"/>
    <lineage>
        <taxon>Eukaryota</taxon>
        <taxon>Metazoa</taxon>
        <taxon>Ecdysozoa</taxon>
        <taxon>Arthropoda</taxon>
        <taxon>Chelicerata</taxon>
        <taxon>Arachnida</taxon>
        <taxon>Araneae</taxon>
        <taxon>Araneomorphae</taxon>
        <taxon>Entelegynae</taxon>
        <taxon>Araneoidea</taxon>
        <taxon>Araneidae</taxon>
        <taxon>Caerostris</taxon>
    </lineage>
</organism>
<protein>
    <submittedName>
        <fullName evidence="2">Uncharacterized protein</fullName>
    </submittedName>
</protein>
<name>A0AAV4WYD8_CAEEX</name>
<dbReference type="Proteomes" id="UP001054945">
    <property type="component" value="Unassembled WGS sequence"/>
</dbReference>
<comment type="caution">
    <text evidence="2">The sequence shown here is derived from an EMBL/GenBank/DDBJ whole genome shotgun (WGS) entry which is preliminary data.</text>
</comment>
<evidence type="ECO:0000313" key="3">
    <source>
        <dbReference type="Proteomes" id="UP001054945"/>
    </source>
</evidence>
<evidence type="ECO:0000256" key="1">
    <source>
        <dbReference type="SAM" id="MobiDB-lite"/>
    </source>
</evidence>